<evidence type="ECO:0000313" key="1">
    <source>
        <dbReference type="EMBL" id="KAF1828710.1"/>
    </source>
</evidence>
<dbReference type="Pfam" id="PF09996">
    <property type="entry name" value="DUF2237"/>
    <property type="match status" value="1"/>
</dbReference>
<dbReference type="OrthoDB" id="1517790at2759"/>
<name>A0A6A5JYT5_9PLEO</name>
<dbReference type="PANTHER" id="PTHR37466">
    <property type="entry name" value="SLR1628 PROTEIN"/>
    <property type="match status" value="1"/>
</dbReference>
<gene>
    <name evidence="1" type="ORF">BDW02DRAFT_511622</name>
</gene>
<protein>
    <submittedName>
        <fullName evidence="1">Uncharacterized protein</fullName>
    </submittedName>
</protein>
<keyword evidence="2" id="KW-1185">Reference proteome</keyword>
<feature type="non-terminal residue" evidence="1">
    <location>
        <position position="1"/>
    </location>
</feature>
<proteinExistence type="predicted"/>
<evidence type="ECO:0000313" key="2">
    <source>
        <dbReference type="Proteomes" id="UP000800040"/>
    </source>
</evidence>
<dbReference type="EMBL" id="ML975505">
    <property type="protein sequence ID" value="KAF1828710.1"/>
    <property type="molecule type" value="Genomic_DNA"/>
</dbReference>
<reference evidence="1" key="1">
    <citation type="submission" date="2020-01" db="EMBL/GenBank/DDBJ databases">
        <authorList>
            <consortium name="DOE Joint Genome Institute"/>
            <person name="Haridas S."/>
            <person name="Albert R."/>
            <person name="Binder M."/>
            <person name="Bloem J."/>
            <person name="Labutti K."/>
            <person name="Salamov A."/>
            <person name="Andreopoulos B."/>
            <person name="Baker S.E."/>
            <person name="Barry K."/>
            <person name="Bills G."/>
            <person name="Bluhm B.H."/>
            <person name="Cannon C."/>
            <person name="Castanera R."/>
            <person name="Culley D.E."/>
            <person name="Daum C."/>
            <person name="Ezra D."/>
            <person name="Gonzalez J.B."/>
            <person name="Henrissat B."/>
            <person name="Kuo A."/>
            <person name="Liang C."/>
            <person name="Lipzen A."/>
            <person name="Lutzoni F."/>
            <person name="Magnuson J."/>
            <person name="Mondo S."/>
            <person name="Nolan M."/>
            <person name="Ohm R."/>
            <person name="Pangilinan J."/>
            <person name="Park H.-J."/>
            <person name="Ramirez L."/>
            <person name="Alfaro M."/>
            <person name="Sun H."/>
            <person name="Tritt A."/>
            <person name="Yoshinaga Y."/>
            <person name="Zwiers L.-H."/>
            <person name="Turgeon B.G."/>
            <person name="Goodwin S.B."/>
            <person name="Spatafora J.W."/>
            <person name="Crous P.W."/>
            <person name="Grigoriev I.V."/>
        </authorList>
    </citation>
    <scope>NUCLEOTIDE SEQUENCE</scope>
    <source>
        <strain evidence="1">P77</strain>
    </source>
</reference>
<dbReference type="AlphaFoldDB" id="A0A6A5JYT5"/>
<sequence>TVLNAPLHKHSTDAPSPSPALHAGMCTPTNPIAAILTTAFLDFCASTDTDLRKSGVEPGQRFCLEASAWKRAADQGGDMPRVKLESTHGSALEKVDLGLLKSWAAPRENGERVVWPKEGGEGWVRESGGIGGVEPRA</sequence>
<accession>A0A6A5JYT5</accession>
<organism evidence="1 2">
    <name type="scientific">Decorospora gaudefroyi</name>
    <dbReference type="NCBI Taxonomy" id="184978"/>
    <lineage>
        <taxon>Eukaryota</taxon>
        <taxon>Fungi</taxon>
        <taxon>Dikarya</taxon>
        <taxon>Ascomycota</taxon>
        <taxon>Pezizomycotina</taxon>
        <taxon>Dothideomycetes</taxon>
        <taxon>Pleosporomycetidae</taxon>
        <taxon>Pleosporales</taxon>
        <taxon>Pleosporineae</taxon>
        <taxon>Pleosporaceae</taxon>
        <taxon>Decorospora</taxon>
    </lineage>
</organism>
<dbReference type="InterPro" id="IPR018714">
    <property type="entry name" value="DUF2237"/>
</dbReference>
<dbReference type="Proteomes" id="UP000800040">
    <property type="component" value="Unassembled WGS sequence"/>
</dbReference>
<dbReference type="PANTHER" id="PTHR37466:SF1">
    <property type="entry name" value="SLR1628 PROTEIN"/>
    <property type="match status" value="1"/>
</dbReference>
<dbReference type="Gene3D" id="3.30.56.110">
    <property type="entry name" value="Protein of unknown function DUF2237"/>
    <property type="match status" value="1"/>
</dbReference>